<dbReference type="EMBL" id="BK014832">
    <property type="protein sequence ID" value="DAD77729.1"/>
    <property type="molecule type" value="Genomic_DNA"/>
</dbReference>
<protein>
    <submittedName>
        <fullName evidence="1">Uncharacterized protein</fullName>
    </submittedName>
</protein>
<name>A0A8S5M5X1_9VIRU</name>
<sequence length="53" mass="6331">MLPKLFGKPLAHKGRKPLCEECISPVKYFLNFFVWGVELFKIECYQNCYQIIF</sequence>
<evidence type="ECO:0000313" key="1">
    <source>
        <dbReference type="EMBL" id="DAD77729.1"/>
    </source>
</evidence>
<organism evidence="1">
    <name type="scientific">Microviridae sp. ct13s5</name>
    <dbReference type="NCBI Taxonomy" id="2826723"/>
    <lineage>
        <taxon>Viruses</taxon>
        <taxon>Monodnaviria</taxon>
        <taxon>Sangervirae</taxon>
        <taxon>Phixviricota</taxon>
        <taxon>Malgrandaviricetes</taxon>
        <taxon>Petitvirales</taxon>
        <taxon>Microviridae</taxon>
    </lineage>
</organism>
<proteinExistence type="predicted"/>
<accession>A0A8S5M5X1</accession>
<reference evidence="1" key="1">
    <citation type="journal article" date="2021" name="Proc. Natl. Acad. Sci. U.S.A.">
        <title>A Catalog of Tens of Thousands of Viruses from Human Metagenomes Reveals Hidden Associations with Chronic Diseases.</title>
        <authorList>
            <person name="Tisza M.J."/>
            <person name="Buck C.B."/>
        </authorList>
    </citation>
    <scope>NUCLEOTIDE SEQUENCE</scope>
    <source>
        <strain evidence="1">Ct13s5</strain>
    </source>
</reference>